<dbReference type="EMBL" id="PFFQ01000038">
    <property type="protein sequence ID" value="PIW16300.1"/>
    <property type="molecule type" value="Genomic_DNA"/>
</dbReference>
<evidence type="ECO:0000256" key="3">
    <source>
        <dbReference type="ARBA" id="ARBA00022777"/>
    </source>
</evidence>
<dbReference type="GO" id="GO:0004674">
    <property type="term" value="F:protein serine/threonine kinase activity"/>
    <property type="evidence" value="ECO:0007669"/>
    <property type="project" value="TreeGrafter"/>
</dbReference>
<name>A0A2M7G397_9BACT</name>
<sequence>MDLEDLRKRLPFALAKQLESLYADFLRHTPKGDTSAFLEWLKERKLVDQASFRRGTDQLELSNLDQTLEMKATEQAKGLENQSLERYQALGVIGEGSVGQILSMQDRHLRRQVAVKQLRSEWLGQPEVLSRFLNEAQIMAQLDHPAIVPVYSLEIQPQGQLAYAMKWVKGKTLKECIREERLKPEKNKQNTERLLDYFLKVCDALDYAHSRGVIHRDLKPANIMIGPYHEVYVMDWGIARRVRDLDQELDQELAEKIAPDQGEPLLERTQMGQVLGTPRYMSPQQAAARNDELDGRTDQFSLGLILYEILTLRPAFQAKHSFELLQKVLQAELEPIPEKLPSELLAILAKATALKPSDRYPSVREFAEDLRCYLRGEAVLARPDTRFQKVLRWIGNRPLTSFSLAVGLGVLCLMGLSFSFYQQQQTTLQIQARERQLAPALSTWARHSQNLSRKLYAQETLLEGFAAPAIAALENIPEQNSQGVLEGLKPLLAQTLAESAAPQKPFLRGQAFAESLVSPQTPLYRAGWILKTGRAIVFPESLEKIQAPQISELKQTKIQWAVLPEQAGLRASLVLRLKGTEVLGTAFADLRFSKLQDWLGATPLKALKAAYLMDLTGKILVASPKAPLELPERLSLEQLRASGLKISGETLMIWNPLPQGFICLAVADLKAILKAPI</sequence>
<dbReference type="AlphaFoldDB" id="A0A2M7G397"/>
<organism evidence="7 8">
    <name type="scientific">bacterium (Candidatus Blackallbacteria) CG17_big_fil_post_rev_8_21_14_2_50_48_46</name>
    <dbReference type="NCBI Taxonomy" id="2014261"/>
    <lineage>
        <taxon>Bacteria</taxon>
        <taxon>Candidatus Blackallbacteria</taxon>
    </lineage>
</organism>
<evidence type="ECO:0000256" key="1">
    <source>
        <dbReference type="ARBA" id="ARBA00022679"/>
    </source>
</evidence>
<keyword evidence="2" id="KW-0547">Nucleotide-binding</keyword>
<dbReference type="PROSITE" id="PS50011">
    <property type="entry name" value="PROTEIN_KINASE_DOM"/>
    <property type="match status" value="1"/>
</dbReference>
<keyword evidence="5" id="KW-0812">Transmembrane</keyword>
<evidence type="ECO:0000256" key="4">
    <source>
        <dbReference type="ARBA" id="ARBA00022840"/>
    </source>
</evidence>
<comment type="caution">
    <text evidence="7">The sequence shown here is derived from an EMBL/GenBank/DDBJ whole genome shotgun (WGS) entry which is preliminary data.</text>
</comment>
<dbReference type="GO" id="GO:0005524">
    <property type="term" value="F:ATP binding"/>
    <property type="evidence" value="ECO:0007669"/>
    <property type="project" value="UniProtKB-KW"/>
</dbReference>
<dbReference type="InterPro" id="IPR000719">
    <property type="entry name" value="Prot_kinase_dom"/>
</dbReference>
<dbReference type="Gene3D" id="1.10.510.10">
    <property type="entry name" value="Transferase(Phosphotransferase) domain 1"/>
    <property type="match status" value="1"/>
</dbReference>
<proteinExistence type="predicted"/>
<dbReference type="PROSITE" id="PS00108">
    <property type="entry name" value="PROTEIN_KINASE_ST"/>
    <property type="match status" value="1"/>
</dbReference>
<accession>A0A2M7G397</accession>
<evidence type="ECO:0000256" key="5">
    <source>
        <dbReference type="SAM" id="Phobius"/>
    </source>
</evidence>
<feature type="transmembrane region" description="Helical" evidence="5">
    <location>
        <begin position="399"/>
        <end position="421"/>
    </location>
</feature>
<keyword evidence="3" id="KW-0418">Kinase</keyword>
<gene>
    <name evidence="7" type="ORF">COW36_13260</name>
</gene>
<evidence type="ECO:0000313" key="8">
    <source>
        <dbReference type="Proteomes" id="UP000231019"/>
    </source>
</evidence>
<dbReference type="InterPro" id="IPR011009">
    <property type="entry name" value="Kinase-like_dom_sf"/>
</dbReference>
<dbReference type="PANTHER" id="PTHR43289:SF6">
    <property type="entry name" value="SERINE_THREONINE-PROTEIN KINASE NEKL-3"/>
    <property type="match status" value="1"/>
</dbReference>
<feature type="domain" description="Protein kinase" evidence="6">
    <location>
        <begin position="87"/>
        <end position="374"/>
    </location>
</feature>
<dbReference type="InterPro" id="IPR008271">
    <property type="entry name" value="Ser/Thr_kinase_AS"/>
</dbReference>
<evidence type="ECO:0000256" key="2">
    <source>
        <dbReference type="ARBA" id="ARBA00022741"/>
    </source>
</evidence>
<keyword evidence="1" id="KW-0808">Transferase</keyword>
<keyword evidence="5" id="KW-1133">Transmembrane helix</keyword>
<reference evidence="7 8" key="1">
    <citation type="submission" date="2017-09" db="EMBL/GenBank/DDBJ databases">
        <title>Depth-based differentiation of microbial function through sediment-hosted aquifers and enrichment of novel symbionts in the deep terrestrial subsurface.</title>
        <authorList>
            <person name="Probst A.J."/>
            <person name="Ladd B."/>
            <person name="Jarett J.K."/>
            <person name="Geller-Mcgrath D.E."/>
            <person name="Sieber C.M."/>
            <person name="Emerson J.B."/>
            <person name="Anantharaman K."/>
            <person name="Thomas B.C."/>
            <person name="Malmstrom R."/>
            <person name="Stieglmeier M."/>
            <person name="Klingl A."/>
            <person name="Woyke T."/>
            <person name="Ryan C.M."/>
            <person name="Banfield J.F."/>
        </authorList>
    </citation>
    <scope>NUCLEOTIDE SEQUENCE [LARGE SCALE GENOMIC DNA]</scope>
    <source>
        <strain evidence="7">CG17_big_fil_post_rev_8_21_14_2_50_48_46</strain>
    </source>
</reference>
<dbReference type="Gene3D" id="3.30.200.20">
    <property type="entry name" value="Phosphorylase Kinase, domain 1"/>
    <property type="match status" value="1"/>
</dbReference>
<keyword evidence="5" id="KW-0472">Membrane</keyword>
<dbReference type="Proteomes" id="UP000231019">
    <property type="component" value="Unassembled WGS sequence"/>
</dbReference>
<dbReference type="Pfam" id="PF00069">
    <property type="entry name" value="Pkinase"/>
    <property type="match status" value="1"/>
</dbReference>
<dbReference type="SMART" id="SM00220">
    <property type="entry name" value="S_TKc"/>
    <property type="match status" value="1"/>
</dbReference>
<protein>
    <recommendedName>
        <fullName evidence="6">Protein kinase domain-containing protein</fullName>
    </recommendedName>
</protein>
<evidence type="ECO:0000313" key="7">
    <source>
        <dbReference type="EMBL" id="PIW16300.1"/>
    </source>
</evidence>
<dbReference type="PANTHER" id="PTHR43289">
    <property type="entry name" value="MITOGEN-ACTIVATED PROTEIN KINASE KINASE KINASE 20-RELATED"/>
    <property type="match status" value="1"/>
</dbReference>
<keyword evidence="4" id="KW-0067">ATP-binding</keyword>
<evidence type="ECO:0000259" key="6">
    <source>
        <dbReference type="PROSITE" id="PS50011"/>
    </source>
</evidence>
<dbReference type="CDD" id="cd14014">
    <property type="entry name" value="STKc_PknB_like"/>
    <property type="match status" value="1"/>
</dbReference>
<dbReference type="SUPFAM" id="SSF56112">
    <property type="entry name" value="Protein kinase-like (PK-like)"/>
    <property type="match status" value="1"/>
</dbReference>